<evidence type="ECO:0000256" key="2">
    <source>
        <dbReference type="ARBA" id="ARBA00009396"/>
    </source>
</evidence>
<evidence type="ECO:0000256" key="3">
    <source>
        <dbReference type="ARBA" id="ARBA00012973"/>
    </source>
</evidence>
<accession>A0A285NHV2</accession>
<dbReference type="InterPro" id="IPR036230">
    <property type="entry name" value="LeuA_allosteric_dom_sf"/>
</dbReference>
<dbReference type="GO" id="GO:0009098">
    <property type="term" value="P:L-leucine biosynthetic process"/>
    <property type="evidence" value="ECO:0007669"/>
    <property type="project" value="UniProtKB-UniRule"/>
</dbReference>
<dbReference type="Gene3D" id="3.30.160.270">
    <property type="match status" value="1"/>
</dbReference>
<feature type="binding site" evidence="11">
    <location>
        <position position="13"/>
    </location>
    <ligand>
        <name>Mn(2+)</name>
        <dbReference type="ChEBI" id="CHEBI:29035"/>
    </ligand>
</feature>
<dbReference type="GO" id="GO:0003985">
    <property type="term" value="F:acetyl-CoA C-acetyltransferase activity"/>
    <property type="evidence" value="ECO:0007669"/>
    <property type="project" value="UniProtKB-UniRule"/>
</dbReference>
<evidence type="ECO:0000256" key="9">
    <source>
        <dbReference type="ARBA" id="ARBA00023211"/>
    </source>
</evidence>
<dbReference type="InterPro" id="IPR005671">
    <property type="entry name" value="LeuA_bact_synth"/>
</dbReference>
<evidence type="ECO:0000313" key="14">
    <source>
        <dbReference type="Proteomes" id="UP000219036"/>
    </source>
</evidence>
<dbReference type="FunFam" id="3.30.160.270:FF:000003">
    <property type="entry name" value="2-isopropylmalate synthase"/>
    <property type="match status" value="1"/>
</dbReference>
<dbReference type="Gene3D" id="3.20.20.70">
    <property type="entry name" value="Aldolase class I"/>
    <property type="match status" value="1"/>
</dbReference>
<keyword evidence="11" id="KW-0963">Cytoplasm</keyword>
<dbReference type="SUPFAM" id="SSF51569">
    <property type="entry name" value="Aldolase"/>
    <property type="match status" value="1"/>
</dbReference>
<dbReference type="RefSeq" id="WP_097000633.1">
    <property type="nucleotide sequence ID" value="NZ_OBEI01000006.1"/>
</dbReference>
<keyword evidence="6 11" id="KW-0028">Amino-acid biosynthesis</keyword>
<dbReference type="GO" id="GO:0003852">
    <property type="term" value="F:2-isopropylmalate synthase activity"/>
    <property type="evidence" value="ECO:0007669"/>
    <property type="project" value="UniProtKB-UniRule"/>
</dbReference>
<dbReference type="InterPro" id="IPR054691">
    <property type="entry name" value="LeuA/HCS_post-cat"/>
</dbReference>
<dbReference type="GO" id="GO:0030145">
    <property type="term" value="F:manganese ion binding"/>
    <property type="evidence" value="ECO:0007669"/>
    <property type="project" value="UniProtKB-UniRule"/>
</dbReference>
<dbReference type="Gene3D" id="1.10.238.260">
    <property type="match status" value="1"/>
</dbReference>
<feature type="domain" description="Pyruvate carboxyltransferase" evidence="12">
    <location>
        <begin position="4"/>
        <end position="267"/>
    </location>
</feature>
<evidence type="ECO:0000256" key="5">
    <source>
        <dbReference type="ARBA" id="ARBA00022430"/>
    </source>
</evidence>
<gene>
    <name evidence="11" type="primary">leuA</name>
    <name evidence="13" type="ORF">SAMN06265182_1467</name>
</gene>
<keyword evidence="9 11" id="KW-0464">Manganese</keyword>
<keyword evidence="7 11" id="KW-0808">Transferase</keyword>
<dbReference type="Pfam" id="PF00682">
    <property type="entry name" value="HMGL-like"/>
    <property type="match status" value="1"/>
</dbReference>
<keyword evidence="8 11" id="KW-0479">Metal-binding</keyword>
<dbReference type="SUPFAM" id="SSF110921">
    <property type="entry name" value="2-isopropylmalate synthase LeuA, allosteric (dimerisation) domain"/>
    <property type="match status" value="1"/>
</dbReference>
<dbReference type="PANTHER" id="PTHR10277:SF9">
    <property type="entry name" value="2-ISOPROPYLMALATE SYNTHASE 1, CHLOROPLASTIC-RELATED"/>
    <property type="match status" value="1"/>
</dbReference>
<protein>
    <recommendedName>
        <fullName evidence="4 11">2-isopropylmalate synthase</fullName>
        <ecNumber evidence="3 11">2.3.3.13</ecNumber>
    </recommendedName>
    <alternativeName>
        <fullName evidence="11">Alpha-IPM synthase</fullName>
    </alternativeName>
    <alternativeName>
        <fullName evidence="11">Alpha-isopropylmalate synthase</fullName>
    </alternativeName>
</protein>
<evidence type="ECO:0000256" key="1">
    <source>
        <dbReference type="ARBA" id="ARBA00004689"/>
    </source>
</evidence>
<dbReference type="InterPro" id="IPR013709">
    <property type="entry name" value="2-isopropylmalate_synth_dimer"/>
</dbReference>
<dbReference type="PROSITE" id="PS50991">
    <property type="entry name" value="PYR_CT"/>
    <property type="match status" value="1"/>
</dbReference>
<evidence type="ECO:0000256" key="8">
    <source>
        <dbReference type="ARBA" id="ARBA00022723"/>
    </source>
</evidence>
<comment type="catalytic activity">
    <reaction evidence="11">
        <text>3-methyl-2-oxobutanoate + acetyl-CoA + H2O = (2S)-2-isopropylmalate + CoA + H(+)</text>
        <dbReference type="Rhea" id="RHEA:21524"/>
        <dbReference type="ChEBI" id="CHEBI:1178"/>
        <dbReference type="ChEBI" id="CHEBI:11851"/>
        <dbReference type="ChEBI" id="CHEBI:15377"/>
        <dbReference type="ChEBI" id="CHEBI:15378"/>
        <dbReference type="ChEBI" id="CHEBI:57287"/>
        <dbReference type="ChEBI" id="CHEBI:57288"/>
        <dbReference type="EC" id="2.3.3.13"/>
    </reaction>
</comment>
<evidence type="ECO:0000259" key="12">
    <source>
        <dbReference type="PROSITE" id="PS50991"/>
    </source>
</evidence>
<comment type="subunit">
    <text evidence="11">Homodimer.</text>
</comment>
<keyword evidence="5 11" id="KW-0432">Leucine biosynthesis</keyword>
<dbReference type="PANTHER" id="PTHR10277">
    <property type="entry name" value="HOMOCITRATE SYNTHASE-RELATED"/>
    <property type="match status" value="1"/>
</dbReference>
<dbReference type="InterPro" id="IPR013785">
    <property type="entry name" value="Aldolase_TIM"/>
</dbReference>
<dbReference type="GO" id="GO:0005737">
    <property type="term" value="C:cytoplasm"/>
    <property type="evidence" value="ECO:0007669"/>
    <property type="project" value="UniProtKB-UniRule"/>
</dbReference>
<proteinExistence type="inferred from homology"/>
<dbReference type="SMART" id="SM00917">
    <property type="entry name" value="LeuA_dimer"/>
    <property type="match status" value="1"/>
</dbReference>
<reference evidence="14" key="1">
    <citation type="submission" date="2017-09" db="EMBL/GenBank/DDBJ databases">
        <authorList>
            <person name="Varghese N."/>
            <person name="Submissions S."/>
        </authorList>
    </citation>
    <scope>NUCLEOTIDE SEQUENCE [LARGE SCALE GENOMIC DNA]</scope>
    <source>
        <strain evidence="14">DSM 15103</strain>
    </source>
</reference>
<dbReference type="FunFam" id="1.10.238.260:FF:000001">
    <property type="entry name" value="2-isopropylmalate synthase"/>
    <property type="match status" value="1"/>
</dbReference>
<dbReference type="Proteomes" id="UP000219036">
    <property type="component" value="Unassembled WGS sequence"/>
</dbReference>
<comment type="similarity">
    <text evidence="2 11">Belongs to the alpha-IPM synthase/homocitrate synthase family. LeuA type 1 subfamily.</text>
</comment>
<dbReference type="AlphaFoldDB" id="A0A285NHV2"/>
<feature type="region of interest" description="Regulatory domain" evidence="11">
    <location>
        <begin position="392"/>
        <end position="514"/>
    </location>
</feature>
<dbReference type="HAMAP" id="MF_01025">
    <property type="entry name" value="LeuA_type1"/>
    <property type="match status" value="1"/>
</dbReference>
<evidence type="ECO:0000256" key="4">
    <source>
        <dbReference type="ARBA" id="ARBA00018198"/>
    </source>
</evidence>
<dbReference type="PROSITE" id="PS00815">
    <property type="entry name" value="AIPM_HOMOCIT_SYNTH_1"/>
    <property type="match status" value="1"/>
</dbReference>
<evidence type="ECO:0000313" key="13">
    <source>
        <dbReference type="EMBL" id="SNZ09060.1"/>
    </source>
</evidence>
<dbReference type="InterPro" id="IPR002034">
    <property type="entry name" value="AIPM/Hcit_synth_CS"/>
</dbReference>
<dbReference type="CDD" id="cd07940">
    <property type="entry name" value="DRE_TIM_IPMS"/>
    <property type="match status" value="1"/>
</dbReference>
<name>A0A285NHV2_9AQUI</name>
<dbReference type="NCBIfam" id="NF002087">
    <property type="entry name" value="PRK00915.1-4"/>
    <property type="match status" value="1"/>
</dbReference>
<dbReference type="InterPro" id="IPR050073">
    <property type="entry name" value="2-IPM_HCS-like"/>
</dbReference>
<dbReference type="PROSITE" id="PS00816">
    <property type="entry name" value="AIPM_HOMOCIT_SYNTH_2"/>
    <property type="match status" value="1"/>
</dbReference>
<evidence type="ECO:0000256" key="11">
    <source>
        <dbReference type="HAMAP-Rule" id="MF_01025"/>
    </source>
</evidence>
<feature type="binding site" evidence="11">
    <location>
        <position position="201"/>
    </location>
    <ligand>
        <name>Mn(2+)</name>
        <dbReference type="ChEBI" id="CHEBI:29035"/>
    </ligand>
</feature>
<dbReference type="FunFam" id="3.20.20.70:FF:000010">
    <property type="entry name" value="2-isopropylmalate synthase"/>
    <property type="match status" value="1"/>
</dbReference>
<sequence length="514" mass="56618">MDRLIIFDTTLRDGEQAPGFSMTVEEKVTMAQQLEKLGVDVIEAGFAAASPGDFEAVNAVSETVKESIVCSLARALESDIEKAGEALAPAERKRIHTFIATSPIHMKYKLKMSPEQVIERAVSAVKFARNFTDDVEFSAEDAFRSEREFLFRVFEAVIDAGAKTINVPDTVGYAIPEEFGKLIADIKNNVPNIDKAVISVHCHNDLGLAVANSLSAVKNGARQAHVTINGIGERAGNAALEEVVMAIKVRKDYFKDIYTGINTKEIYKTSRLLCRITGSFVQPNKAIVGDNAFAHEAGIHQHGILAHRETYEIMRAEDVGVPESKIVLGKHSGRHAFKARLEELGYKNLSEDEISMLFEKFKKLADKKKEVFDEDIEALILDELFKSYEEVKLIYFHVLSGNQAIPSSTVKIEKDGQEIIETSSGDGPIDSALKALEKALGITGRLKDYTIRSLSAGKDAMGEVRVVVDFDGTISSGRGTSTDIIEASVKAYLDAYNRYLARKTFIEKRITEGI</sequence>
<comment type="function">
    <text evidence="11">Catalyzes the condensation of the acetyl group of acetyl-CoA with 3-methyl-2-oxobutanoate (2-ketoisovalerate) to form 3-carboxy-3-hydroxy-4-methylpentanoate (2-isopropylmalate).</text>
</comment>
<dbReference type="EC" id="2.3.3.13" evidence="3 11"/>
<comment type="pathway">
    <text evidence="1 11">Amino-acid biosynthesis; L-leucine biosynthesis; L-leucine from 3-methyl-2-oxobutanoate: step 1/4.</text>
</comment>
<evidence type="ECO:0000256" key="7">
    <source>
        <dbReference type="ARBA" id="ARBA00022679"/>
    </source>
</evidence>
<organism evidence="13 14">
    <name type="scientific">Persephonella hydrogeniphila</name>
    <dbReference type="NCBI Taxonomy" id="198703"/>
    <lineage>
        <taxon>Bacteria</taxon>
        <taxon>Pseudomonadati</taxon>
        <taxon>Aquificota</taxon>
        <taxon>Aquificia</taxon>
        <taxon>Aquificales</taxon>
        <taxon>Hydrogenothermaceae</taxon>
        <taxon>Persephonella</taxon>
    </lineage>
</organism>
<feature type="binding site" evidence="11">
    <location>
        <position position="203"/>
    </location>
    <ligand>
        <name>Mn(2+)</name>
        <dbReference type="ChEBI" id="CHEBI:29035"/>
    </ligand>
</feature>
<dbReference type="Pfam" id="PF08502">
    <property type="entry name" value="LeuA_dimer"/>
    <property type="match status" value="1"/>
</dbReference>
<keyword evidence="14" id="KW-1185">Reference proteome</keyword>
<evidence type="ECO:0000256" key="10">
    <source>
        <dbReference type="ARBA" id="ARBA00023304"/>
    </source>
</evidence>
<dbReference type="NCBIfam" id="TIGR00973">
    <property type="entry name" value="leuA_bact"/>
    <property type="match status" value="1"/>
</dbReference>
<dbReference type="InterPro" id="IPR000891">
    <property type="entry name" value="PYR_CT"/>
</dbReference>
<dbReference type="UniPathway" id="UPA00048">
    <property type="reaction ID" value="UER00070"/>
</dbReference>
<feature type="binding site" evidence="11">
    <location>
        <position position="237"/>
    </location>
    <ligand>
        <name>Mn(2+)</name>
        <dbReference type="ChEBI" id="CHEBI:29035"/>
    </ligand>
</feature>
<comment type="cofactor">
    <cofactor evidence="11">
        <name>Mn(2+)</name>
        <dbReference type="ChEBI" id="CHEBI:29035"/>
    </cofactor>
</comment>
<dbReference type="EMBL" id="OBEI01000006">
    <property type="protein sequence ID" value="SNZ09060.1"/>
    <property type="molecule type" value="Genomic_DNA"/>
</dbReference>
<keyword evidence="10 11" id="KW-0100">Branched-chain amino acid biosynthesis</keyword>
<dbReference type="Pfam" id="PF22617">
    <property type="entry name" value="HCS_D2"/>
    <property type="match status" value="1"/>
</dbReference>
<dbReference type="NCBIfam" id="NF002085">
    <property type="entry name" value="PRK00915.1-2"/>
    <property type="match status" value="1"/>
</dbReference>
<dbReference type="OrthoDB" id="9804858at2"/>
<evidence type="ECO:0000256" key="6">
    <source>
        <dbReference type="ARBA" id="ARBA00022605"/>
    </source>
</evidence>
<dbReference type="NCBIfam" id="NF002086">
    <property type="entry name" value="PRK00915.1-3"/>
    <property type="match status" value="1"/>
</dbReference>